<reference evidence="2" key="1">
    <citation type="submission" date="2022-12" db="EMBL/GenBank/DDBJ databases">
        <title>Paracoccus sp. EF6 isolated from a lake water.</title>
        <authorList>
            <person name="Liu H."/>
        </authorList>
    </citation>
    <scope>NUCLEOTIDE SEQUENCE</scope>
    <source>
        <strain evidence="2">EF6</strain>
    </source>
</reference>
<keyword evidence="3" id="KW-1185">Reference proteome</keyword>
<name>A0ABT4J4R9_9RHOB</name>
<gene>
    <name evidence="2" type="ORF">OU682_07050</name>
</gene>
<dbReference type="Proteomes" id="UP001149822">
    <property type="component" value="Unassembled WGS sequence"/>
</dbReference>
<dbReference type="InterPro" id="IPR018666">
    <property type="entry name" value="DUF2125"/>
</dbReference>
<feature type="signal peptide" evidence="1">
    <location>
        <begin position="1"/>
        <end position="21"/>
    </location>
</feature>
<organism evidence="2 3">
    <name type="scientific">Paracoccus benzoatiresistens</name>
    <dbReference type="NCBI Taxonomy" id="2997341"/>
    <lineage>
        <taxon>Bacteria</taxon>
        <taxon>Pseudomonadati</taxon>
        <taxon>Pseudomonadota</taxon>
        <taxon>Alphaproteobacteria</taxon>
        <taxon>Rhodobacterales</taxon>
        <taxon>Paracoccaceae</taxon>
        <taxon>Paracoccus</taxon>
    </lineage>
</organism>
<evidence type="ECO:0000313" key="3">
    <source>
        <dbReference type="Proteomes" id="UP001149822"/>
    </source>
</evidence>
<evidence type="ECO:0000313" key="2">
    <source>
        <dbReference type="EMBL" id="MCZ0961373.1"/>
    </source>
</evidence>
<accession>A0ABT4J4R9</accession>
<dbReference type="RefSeq" id="WP_268941369.1">
    <property type="nucleotide sequence ID" value="NZ_JAPTYD010000006.1"/>
</dbReference>
<comment type="caution">
    <text evidence="2">The sequence shown here is derived from an EMBL/GenBank/DDBJ whole genome shotgun (WGS) entry which is preliminary data.</text>
</comment>
<proteinExistence type="predicted"/>
<protein>
    <submittedName>
        <fullName evidence="2">DUF2125 domain-containing protein</fullName>
    </submittedName>
</protein>
<sequence>MFRFAATSALALCIGAAPVLADVTPAQVWENLQKTYAGYGYEVTGKTEDAGGTLTVTDAVFSTKIEDGATTITIPQLTFQETGDARVRMSIGGDVALDSTFMVPAPTEEDAAAKGAEGTEAETPPAEPEMVEMTMTGTVKVPGNETVVSGTPEDMLYEFTYPSIAFDLTMPVDPESGATMPVTGSLTDVAGTQRHATGEGSETSFDIKASEATMQIAADAPADAEGTGGKVNLQARLTGLSSTGATRTPAQSFDLGTQLSEALAAGLDFQGNFGFETAKADFDFAGKDEAGADQTGRGTATLGTGNAALQMSEQGLGYKGEVARTNVEMTVSSLPFPISYATDRTFFDMLIPVSKAEAAQPFKFAYALEGLTFAEGIWNLFDPNKQLPRNPASLSIDLSGDAVVTQNLFDPAVAQPDGTTAPDAPFTPRTLTVNKVALDAVGAKADISGALEFGDNPNEPVGKLNGTFEGVNGLLDKLVAMGLAPEEQMMGMRMMLAMFAKPDEANPDRLTSEIEFREGGQIFANGQQVK</sequence>
<dbReference type="Pfam" id="PF09898">
    <property type="entry name" value="DUF2125"/>
    <property type="match status" value="1"/>
</dbReference>
<keyword evidence="1" id="KW-0732">Signal</keyword>
<dbReference type="EMBL" id="JAPTYD010000006">
    <property type="protein sequence ID" value="MCZ0961373.1"/>
    <property type="molecule type" value="Genomic_DNA"/>
</dbReference>
<feature type="chain" id="PRO_5045053393" evidence="1">
    <location>
        <begin position="22"/>
        <end position="530"/>
    </location>
</feature>
<evidence type="ECO:0000256" key="1">
    <source>
        <dbReference type="SAM" id="SignalP"/>
    </source>
</evidence>